<keyword evidence="3" id="KW-1185">Reference proteome</keyword>
<evidence type="ECO:0000313" key="3">
    <source>
        <dbReference type="Proteomes" id="UP000024635"/>
    </source>
</evidence>
<evidence type="ECO:0000313" key="2">
    <source>
        <dbReference type="EMBL" id="EYC16165.1"/>
    </source>
</evidence>
<sequence length="73" mass="8285">MLMLAPPFSHFSHESPMNNGSTNNIQRIPNDDNSCNDLGFVEWISQQKRTINEHIWTSVEIATDGGRQLPAFQ</sequence>
<evidence type="ECO:0000256" key="1">
    <source>
        <dbReference type="SAM" id="MobiDB-lite"/>
    </source>
</evidence>
<reference evidence="3" key="1">
    <citation type="journal article" date="2015" name="Nat. Genet.">
        <title>The genome and transcriptome of the zoonotic hookworm Ancylostoma ceylanicum identify infection-specific gene families.</title>
        <authorList>
            <person name="Schwarz E.M."/>
            <person name="Hu Y."/>
            <person name="Antoshechkin I."/>
            <person name="Miller M.M."/>
            <person name="Sternberg P.W."/>
            <person name="Aroian R.V."/>
        </authorList>
    </citation>
    <scope>NUCLEOTIDE SEQUENCE</scope>
    <source>
        <strain evidence="3">HY135</strain>
    </source>
</reference>
<dbReference type="EMBL" id="JARK01001370">
    <property type="protein sequence ID" value="EYC16165.1"/>
    <property type="molecule type" value="Genomic_DNA"/>
</dbReference>
<protein>
    <submittedName>
        <fullName evidence="2">Uncharacterized protein</fullName>
    </submittedName>
</protein>
<comment type="caution">
    <text evidence="2">The sequence shown here is derived from an EMBL/GenBank/DDBJ whole genome shotgun (WGS) entry which is preliminary data.</text>
</comment>
<organism evidence="2 3">
    <name type="scientific">Ancylostoma ceylanicum</name>
    <dbReference type="NCBI Taxonomy" id="53326"/>
    <lineage>
        <taxon>Eukaryota</taxon>
        <taxon>Metazoa</taxon>
        <taxon>Ecdysozoa</taxon>
        <taxon>Nematoda</taxon>
        <taxon>Chromadorea</taxon>
        <taxon>Rhabditida</taxon>
        <taxon>Rhabditina</taxon>
        <taxon>Rhabditomorpha</taxon>
        <taxon>Strongyloidea</taxon>
        <taxon>Ancylostomatidae</taxon>
        <taxon>Ancylostomatinae</taxon>
        <taxon>Ancylostoma</taxon>
    </lineage>
</organism>
<dbReference type="AlphaFoldDB" id="A0A016ULW1"/>
<name>A0A016ULW1_9BILA</name>
<proteinExistence type="predicted"/>
<accession>A0A016ULW1</accession>
<feature type="region of interest" description="Disordered" evidence="1">
    <location>
        <begin position="1"/>
        <end position="30"/>
    </location>
</feature>
<feature type="compositionally biased region" description="Polar residues" evidence="1">
    <location>
        <begin position="15"/>
        <end position="30"/>
    </location>
</feature>
<dbReference type="Proteomes" id="UP000024635">
    <property type="component" value="Unassembled WGS sequence"/>
</dbReference>
<gene>
    <name evidence="2" type="primary">Acey_s0034.g2833</name>
    <name evidence="2" type="ORF">Y032_0034g2833</name>
</gene>